<protein>
    <submittedName>
        <fullName evidence="1">Uncharacterized protein</fullName>
    </submittedName>
</protein>
<proteinExistence type="predicted"/>
<reference evidence="1 2" key="1">
    <citation type="submission" date="2021-06" db="EMBL/GenBank/DDBJ databases">
        <title>Caerostris darwini draft genome.</title>
        <authorList>
            <person name="Kono N."/>
            <person name="Arakawa K."/>
        </authorList>
    </citation>
    <scope>NUCLEOTIDE SEQUENCE [LARGE SCALE GENOMIC DNA]</scope>
</reference>
<name>A0AAV4V9J4_9ARAC</name>
<evidence type="ECO:0000313" key="2">
    <source>
        <dbReference type="Proteomes" id="UP001054837"/>
    </source>
</evidence>
<dbReference type="EMBL" id="BPLQ01012651">
    <property type="protein sequence ID" value="GIY66791.1"/>
    <property type="molecule type" value="Genomic_DNA"/>
</dbReference>
<accession>A0AAV4V9J4</accession>
<keyword evidence="2" id="KW-1185">Reference proteome</keyword>
<comment type="caution">
    <text evidence="1">The sequence shown here is derived from an EMBL/GenBank/DDBJ whole genome shotgun (WGS) entry which is preliminary data.</text>
</comment>
<evidence type="ECO:0000313" key="1">
    <source>
        <dbReference type="EMBL" id="GIY66791.1"/>
    </source>
</evidence>
<dbReference type="Proteomes" id="UP001054837">
    <property type="component" value="Unassembled WGS sequence"/>
</dbReference>
<gene>
    <name evidence="1" type="ORF">CDAR_18301</name>
</gene>
<organism evidence="1 2">
    <name type="scientific">Caerostris darwini</name>
    <dbReference type="NCBI Taxonomy" id="1538125"/>
    <lineage>
        <taxon>Eukaryota</taxon>
        <taxon>Metazoa</taxon>
        <taxon>Ecdysozoa</taxon>
        <taxon>Arthropoda</taxon>
        <taxon>Chelicerata</taxon>
        <taxon>Arachnida</taxon>
        <taxon>Araneae</taxon>
        <taxon>Araneomorphae</taxon>
        <taxon>Entelegynae</taxon>
        <taxon>Araneoidea</taxon>
        <taxon>Araneidae</taxon>
        <taxon>Caerostris</taxon>
    </lineage>
</organism>
<dbReference type="AlphaFoldDB" id="A0AAV4V9J4"/>
<sequence>MPTGCLYRGPQVQMTVEQQTKPHMPKYEILKKSLHPFYLMLCIEKPGGRMFRCEPSPHRSCTCAESFGWSHPFFIWVVNIPLPQISN</sequence>